<dbReference type="EMBL" id="JYDT01004486">
    <property type="protein sequence ID" value="KRY61634.1"/>
    <property type="molecule type" value="Genomic_DNA"/>
</dbReference>
<sequence length="39" mass="4483">MVCDSVLHRCILSALVECKTRPSRDENRMDEMQDTTIGE</sequence>
<dbReference type="Proteomes" id="UP000054995">
    <property type="component" value="Unassembled WGS sequence"/>
</dbReference>
<organism evidence="1 2">
    <name type="scientific">Trichinella pseudospiralis</name>
    <name type="common">Parasitic roundworm</name>
    <dbReference type="NCBI Taxonomy" id="6337"/>
    <lineage>
        <taxon>Eukaryota</taxon>
        <taxon>Metazoa</taxon>
        <taxon>Ecdysozoa</taxon>
        <taxon>Nematoda</taxon>
        <taxon>Enoplea</taxon>
        <taxon>Dorylaimia</taxon>
        <taxon>Trichinellida</taxon>
        <taxon>Trichinellidae</taxon>
        <taxon>Trichinella</taxon>
    </lineage>
</organism>
<name>A0A0V1DKI6_TRIPS</name>
<accession>A0A0V1DKI6</accession>
<proteinExistence type="predicted"/>
<evidence type="ECO:0000313" key="1">
    <source>
        <dbReference type="EMBL" id="KRY61634.1"/>
    </source>
</evidence>
<dbReference type="AlphaFoldDB" id="A0A0V1DKI6"/>
<reference evidence="1 2" key="1">
    <citation type="submission" date="2015-01" db="EMBL/GenBank/DDBJ databases">
        <title>Evolution of Trichinella species and genotypes.</title>
        <authorList>
            <person name="Korhonen P.K."/>
            <person name="Edoardo P."/>
            <person name="Giuseppe L.R."/>
            <person name="Gasser R.B."/>
        </authorList>
    </citation>
    <scope>NUCLEOTIDE SEQUENCE [LARGE SCALE GENOMIC DNA]</scope>
    <source>
        <strain evidence="1">ISS470</strain>
    </source>
</reference>
<keyword evidence="2" id="KW-1185">Reference proteome</keyword>
<evidence type="ECO:0000313" key="2">
    <source>
        <dbReference type="Proteomes" id="UP000054995"/>
    </source>
</evidence>
<comment type="caution">
    <text evidence="1">The sequence shown here is derived from an EMBL/GenBank/DDBJ whole genome shotgun (WGS) entry which is preliminary data.</text>
</comment>
<gene>
    <name evidence="1" type="ORF">T4D_7908</name>
</gene>
<protein>
    <submittedName>
        <fullName evidence="1">Uncharacterized protein</fullName>
    </submittedName>
</protein>